<dbReference type="InterPro" id="IPR003594">
    <property type="entry name" value="HATPase_dom"/>
</dbReference>
<dbReference type="PANTHER" id="PTHR43711:SF26">
    <property type="entry name" value="SENSOR HISTIDINE KINASE RCSC"/>
    <property type="match status" value="1"/>
</dbReference>
<dbReference type="PROSITE" id="PS50109">
    <property type="entry name" value="HIS_KIN"/>
    <property type="match status" value="1"/>
</dbReference>
<dbReference type="InterPro" id="IPR004358">
    <property type="entry name" value="Sig_transdc_His_kin-like_C"/>
</dbReference>
<dbReference type="SMART" id="SM00387">
    <property type="entry name" value="HATPase_c"/>
    <property type="match status" value="1"/>
</dbReference>
<evidence type="ECO:0000256" key="5">
    <source>
        <dbReference type="ARBA" id="ARBA00022777"/>
    </source>
</evidence>
<keyword evidence="6" id="KW-0902">Two-component regulatory system</keyword>
<accession>A0A7J4XI93</accession>
<evidence type="ECO:0000256" key="7">
    <source>
        <dbReference type="SAM" id="Phobius"/>
    </source>
</evidence>
<keyword evidence="5 10" id="KW-0418">Kinase</keyword>
<dbReference type="SUPFAM" id="SSF55874">
    <property type="entry name" value="ATPase domain of HSP90 chaperone/DNA topoisomerase II/histidine kinase"/>
    <property type="match status" value="1"/>
</dbReference>
<reference evidence="10 11" key="1">
    <citation type="journal article" date="2019" name="Nat. Med.">
        <title>A library of human gut bacterial isolates paired with longitudinal multiomics data enables mechanistic microbiome research.</title>
        <authorList>
            <person name="Poyet M."/>
            <person name="Groussin M."/>
            <person name="Gibbons S.M."/>
            <person name="Avila-Pacheco J."/>
            <person name="Jiang X."/>
            <person name="Kearney S.M."/>
            <person name="Perrotta A.R."/>
            <person name="Berdy B."/>
            <person name="Zhao S."/>
            <person name="Lieberman T.D."/>
            <person name="Swanson P.K."/>
            <person name="Smith M."/>
            <person name="Roesemann S."/>
            <person name="Alexander J.E."/>
            <person name="Rich S.A."/>
            <person name="Livny J."/>
            <person name="Vlamakis H."/>
            <person name="Clish C."/>
            <person name="Bullock K."/>
            <person name="Deik A."/>
            <person name="Scott J."/>
            <person name="Pierce K.A."/>
            <person name="Xavier R.J."/>
            <person name="Alm E.J."/>
        </authorList>
    </citation>
    <scope>NUCLEOTIDE SEQUENCE [LARGE SCALE GENOMIC DNA]</scope>
    <source>
        <strain evidence="10 11">BIOML-A10</strain>
    </source>
</reference>
<keyword evidence="4" id="KW-0808">Transferase</keyword>
<evidence type="ECO:0000259" key="9">
    <source>
        <dbReference type="PROSITE" id="PS50109"/>
    </source>
</evidence>
<feature type="signal peptide" evidence="8">
    <location>
        <begin position="1"/>
        <end position="23"/>
    </location>
</feature>
<dbReference type="CDD" id="cd00082">
    <property type="entry name" value="HisKA"/>
    <property type="match status" value="1"/>
</dbReference>
<dbReference type="Proteomes" id="UP000422221">
    <property type="component" value="Unassembled WGS sequence"/>
</dbReference>
<dbReference type="Pfam" id="PF00512">
    <property type="entry name" value="HisKA"/>
    <property type="match status" value="1"/>
</dbReference>
<dbReference type="SUPFAM" id="SSF47384">
    <property type="entry name" value="Homodimeric domain of signal transducing histidine kinase"/>
    <property type="match status" value="1"/>
</dbReference>
<organism evidence="10 11">
    <name type="scientific">Bacteroides salyersiae</name>
    <dbReference type="NCBI Taxonomy" id="291644"/>
    <lineage>
        <taxon>Bacteria</taxon>
        <taxon>Pseudomonadati</taxon>
        <taxon>Bacteroidota</taxon>
        <taxon>Bacteroidia</taxon>
        <taxon>Bacteroidales</taxon>
        <taxon>Bacteroidaceae</taxon>
        <taxon>Bacteroides</taxon>
    </lineage>
</organism>
<evidence type="ECO:0000256" key="3">
    <source>
        <dbReference type="ARBA" id="ARBA00022553"/>
    </source>
</evidence>
<dbReference type="InterPro" id="IPR003661">
    <property type="entry name" value="HisK_dim/P_dom"/>
</dbReference>
<dbReference type="InterPro" id="IPR036890">
    <property type="entry name" value="HATPase_C_sf"/>
</dbReference>
<dbReference type="InterPro" id="IPR005467">
    <property type="entry name" value="His_kinase_dom"/>
</dbReference>
<feature type="transmembrane region" description="Helical" evidence="7">
    <location>
        <begin position="408"/>
        <end position="427"/>
    </location>
</feature>
<keyword evidence="3" id="KW-0597">Phosphoprotein</keyword>
<dbReference type="InterPro" id="IPR036097">
    <property type="entry name" value="HisK_dim/P_sf"/>
</dbReference>
<dbReference type="SMART" id="SM00388">
    <property type="entry name" value="HisKA"/>
    <property type="match status" value="1"/>
</dbReference>
<keyword evidence="7" id="KW-0812">Transmembrane</keyword>
<dbReference type="Gene3D" id="1.25.40.10">
    <property type="entry name" value="Tetratricopeptide repeat domain"/>
    <property type="match status" value="1"/>
</dbReference>
<proteinExistence type="predicted"/>
<sequence length="681" mass="78824">MIIRKIILMLILGMSLIPSVATMATVTVASADSLQRLLKTVPNAEKRAIINVHLADIYTDSIDISNMYWNNALNEARSAKDEYVIKLALDILVKRYAESDLQKVDKYISIARQSLPGKNNELFLAYLYCYKVWYEMRKLNNLKGIENELVEMRNDSSKKISLEAEIQQEYLTGISQDFSSTATGSYRKIPEAIPYIEHALKKLSAFPLQDRVHFEMLCRFELSDLYMIVRDKRALEESEKIIQLYEQLKSLNSTFVRSFQDDSCFYMKMYSHILFQTDLLSKEKCTEYYHKYMKLAQKKKQMHDFYENSARYYETMEDYSKAISYIDSAIVYGSYRRSELLPIYVLRANLCYKIGDYKNAFLTIKRKDSLHVIDNSDRILEQMSEMRTRFNVYKLELEKDKLTDKNRLLALIGVVIIITILIGWGFYQSHMVKKLRRIYGELYIANEEVKRQSFKATESEKMKTAFLHSICHEVRTPMNSINGFSQLLLEESLDSDTKKECQNAIQKNIDALSSIINDMLELSELISSEANLPVQKVNVHGLCVEELEILRKKIPNHNVECFIRGNNDNLEITTNGFYLSRVIGNLINNAAKFTEKGTIVLEYQVETEKDKLIITVSDTGIGVPLDKQEWVFERFTKVDDFKPGTGLGLYVCRNIIQRLGGSIFIDSEYVEGCRVVISLPL</sequence>
<evidence type="ECO:0000256" key="6">
    <source>
        <dbReference type="ARBA" id="ARBA00023012"/>
    </source>
</evidence>
<evidence type="ECO:0000256" key="4">
    <source>
        <dbReference type="ARBA" id="ARBA00022679"/>
    </source>
</evidence>
<dbReference type="RefSeq" id="WP_130058302.1">
    <property type="nucleotide sequence ID" value="NZ_RCXT01000003.1"/>
</dbReference>
<keyword evidence="7" id="KW-0472">Membrane</keyword>
<dbReference type="Gene3D" id="1.10.287.130">
    <property type="match status" value="1"/>
</dbReference>
<feature type="domain" description="Histidine kinase" evidence="9">
    <location>
        <begin position="469"/>
        <end position="681"/>
    </location>
</feature>
<dbReference type="PANTHER" id="PTHR43711">
    <property type="entry name" value="TWO-COMPONENT HISTIDINE KINASE"/>
    <property type="match status" value="1"/>
</dbReference>
<evidence type="ECO:0000256" key="1">
    <source>
        <dbReference type="ARBA" id="ARBA00000085"/>
    </source>
</evidence>
<name>A0A7J4XI93_9BACE</name>
<dbReference type="AlphaFoldDB" id="A0A7J4XI93"/>
<dbReference type="EMBL" id="VWMK01000011">
    <property type="protein sequence ID" value="KAA3764607.1"/>
    <property type="molecule type" value="Genomic_DNA"/>
</dbReference>
<dbReference type="Pfam" id="PF02518">
    <property type="entry name" value="HATPase_c"/>
    <property type="match status" value="1"/>
</dbReference>
<gene>
    <name evidence="10" type="ORF">F3F73_12185</name>
</gene>
<keyword evidence="7" id="KW-1133">Transmembrane helix</keyword>
<protein>
    <recommendedName>
        <fullName evidence="2">histidine kinase</fullName>
        <ecNumber evidence="2">2.7.13.3</ecNumber>
    </recommendedName>
</protein>
<dbReference type="GO" id="GO:0000155">
    <property type="term" value="F:phosphorelay sensor kinase activity"/>
    <property type="evidence" value="ECO:0007669"/>
    <property type="project" value="InterPro"/>
</dbReference>
<dbReference type="SUPFAM" id="SSF48452">
    <property type="entry name" value="TPR-like"/>
    <property type="match status" value="1"/>
</dbReference>
<evidence type="ECO:0000313" key="10">
    <source>
        <dbReference type="EMBL" id="KAA3764607.1"/>
    </source>
</evidence>
<evidence type="ECO:0000313" key="11">
    <source>
        <dbReference type="Proteomes" id="UP000422221"/>
    </source>
</evidence>
<feature type="chain" id="PRO_5029749109" description="histidine kinase" evidence="8">
    <location>
        <begin position="24"/>
        <end position="681"/>
    </location>
</feature>
<comment type="caution">
    <text evidence="10">The sequence shown here is derived from an EMBL/GenBank/DDBJ whole genome shotgun (WGS) entry which is preliminary data.</text>
</comment>
<evidence type="ECO:0000256" key="8">
    <source>
        <dbReference type="SAM" id="SignalP"/>
    </source>
</evidence>
<dbReference type="PRINTS" id="PR00344">
    <property type="entry name" value="BCTRLSENSOR"/>
</dbReference>
<evidence type="ECO:0000256" key="2">
    <source>
        <dbReference type="ARBA" id="ARBA00012438"/>
    </source>
</evidence>
<keyword evidence="8" id="KW-0732">Signal</keyword>
<dbReference type="EC" id="2.7.13.3" evidence="2"/>
<comment type="catalytic activity">
    <reaction evidence="1">
        <text>ATP + protein L-histidine = ADP + protein N-phospho-L-histidine.</text>
        <dbReference type="EC" id="2.7.13.3"/>
    </reaction>
</comment>
<dbReference type="Gene3D" id="3.30.565.10">
    <property type="entry name" value="Histidine kinase-like ATPase, C-terminal domain"/>
    <property type="match status" value="1"/>
</dbReference>
<dbReference type="InterPro" id="IPR011990">
    <property type="entry name" value="TPR-like_helical_dom_sf"/>
</dbReference>
<dbReference type="InterPro" id="IPR050736">
    <property type="entry name" value="Sensor_HK_Regulatory"/>
</dbReference>